<dbReference type="HOGENOM" id="CLU_031285_12_0_11"/>
<evidence type="ECO:0000256" key="1">
    <source>
        <dbReference type="ARBA" id="ARBA00008520"/>
    </source>
</evidence>
<dbReference type="STRING" id="1032480.MLP_21770"/>
<dbReference type="EMBL" id="AP012204">
    <property type="protein sequence ID" value="BAK35191.1"/>
    <property type="molecule type" value="Genomic_DNA"/>
</dbReference>
<dbReference type="SUPFAM" id="SSF53850">
    <property type="entry name" value="Periplasmic binding protein-like II"/>
    <property type="match status" value="1"/>
</dbReference>
<organism evidence="3 4">
    <name type="scientific">Microlunatus phosphovorus (strain ATCC 700054 / DSM 10555 / JCM 9379 / NBRC 101784 / NCIMB 13414 / VKM Ac-1990 / NM-1)</name>
    <dbReference type="NCBI Taxonomy" id="1032480"/>
    <lineage>
        <taxon>Bacteria</taxon>
        <taxon>Bacillati</taxon>
        <taxon>Actinomycetota</taxon>
        <taxon>Actinomycetes</taxon>
        <taxon>Propionibacteriales</taxon>
        <taxon>Propionibacteriaceae</taxon>
        <taxon>Microlunatus</taxon>
    </lineage>
</organism>
<dbReference type="PANTHER" id="PTHR43649:SF29">
    <property type="entry name" value="OSMOPROTECTIVE COMPOUNDS-BINDING PROTEIN GGTB"/>
    <property type="match status" value="1"/>
</dbReference>
<dbReference type="Pfam" id="PF01547">
    <property type="entry name" value="SBP_bac_1"/>
    <property type="match status" value="1"/>
</dbReference>
<dbReference type="PANTHER" id="PTHR43649">
    <property type="entry name" value="ARABINOSE-BINDING PROTEIN-RELATED"/>
    <property type="match status" value="1"/>
</dbReference>
<accession>F5XE18</accession>
<gene>
    <name evidence="3" type="ordered locus">MLP_21770</name>
</gene>
<proteinExistence type="inferred from homology"/>
<dbReference type="InterPro" id="IPR006059">
    <property type="entry name" value="SBP"/>
</dbReference>
<dbReference type="KEGG" id="mph:MLP_21770"/>
<dbReference type="AlphaFoldDB" id="F5XE18"/>
<comment type="similarity">
    <text evidence="1">Belongs to the bacterial solute-binding protein 1 family.</text>
</comment>
<evidence type="ECO:0000313" key="3">
    <source>
        <dbReference type="EMBL" id="BAK35191.1"/>
    </source>
</evidence>
<keyword evidence="2" id="KW-0813">Transport</keyword>
<dbReference type="eggNOG" id="COG1653">
    <property type="taxonomic scope" value="Bacteria"/>
</dbReference>
<name>F5XE18_MICPN</name>
<keyword evidence="4" id="KW-1185">Reference proteome</keyword>
<dbReference type="Proteomes" id="UP000007947">
    <property type="component" value="Chromosome"/>
</dbReference>
<evidence type="ECO:0000313" key="4">
    <source>
        <dbReference type="Proteomes" id="UP000007947"/>
    </source>
</evidence>
<dbReference type="Gene3D" id="3.40.190.10">
    <property type="entry name" value="Periplasmic binding protein-like II"/>
    <property type="match status" value="2"/>
</dbReference>
<dbReference type="InterPro" id="IPR050490">
    <property type="entry name" value="Bact_solute-bd_prot1"/>
</dbReference>
<reference evidence="3 4" key="1">
    <citation type="submission" date="2011-05" db="EMBL/GenBank/DDBJ databases">
        <title>Whole genome sequence of Microlunatus phosphovorus NM-1.</title>
        <authorList>
            <person name="Hosoyama A."/>
            <person name="Sasaki K."/>
            <person name="Harada T."/>
            <person name="Igarashi R."/>
            <person name="Kawakoshi A."/>
            <person name="Sasagawa M."/>
            <person name="Fukada J."/>
            <person name="Nakamura S."/>
            <person name="Katano Y."/>
            <person name="Hanada S."/>
            <person name="Kamagata Y."/>
            <person name="Nakamura N."/>
            <person name="Yamazaki S."/>
            <person name="Fujita N."/>
        </authorList>
    </citation>
    <scope>NUCLEOTIDE SEQUENCE [LARGE SCALE GENOMIC DNA]</scope>
    <source>
        <strain evidence="4">ATCC 700054 / DSM 10555 / JCM 9379 / NBRC 101784 / NCIMB 13414 / VKM Ac-1990 / NM-1</strain>
    </source>
</reference>
<protein>
    <submittedName>
        <fullName evidence="3">Putative sugar ABC transporter substrate-binding protein</fullName>
    </submittedName>
</protein>
<evidence type="ECO:0000256" key="2">
    <source>
        <dbReference type="ARBA" id="ARBA00022448"/>
    </source>
</evidence>
<sequence>MDLSQVDYSGTISMVNKFSDPNVSKYFPAMAEEFEKAHPGVTVEVQQESDQGYKDKIKVLASSNSIPDIYFAWPGSYAKQFVDAGLAIDLTSVLGEGTEWNQTLVPSAVGAGVFDGKNYGVPVDLDAKFMFYNKKIFADNGLSVPTTFEELLSTCQALKSKDITPVSFGNKNGWPALHYVTQLNAYNVPPETLANDYTAEKGSFTDPGYVTALAQFRQLVDECTTVSKTGNGIDHNDANVAFASGKSAMMYLESLEIGDLKDTKLDKDGYGLFQLPAASDAKGDPTSLVGAPDLFMVNPSSKNPGLAVEFLKFVVSKEGAAKMPELMHGYPSPVKDSLDPKTTDPHVIEAMDKLGKASSLAIWLDTVTSPQVAQTYLAGGEALVGGSGTPESVMKSVQQTAAGS</sequence>